<name>A0A2U3QHK2_9BACT</name>
<dbReference type="Proteomes" id="UP000245125">
    <property type="component" value="Unassembled WGS sequence"/>
</dbReference>
<dbReference type="AlphaFoldDB" id="A0A2U3QHK2"/>
<keyword evidence="2" id="KW-0812">Transmembrane</keyword>
<protein>
    <recommendedName>
        <fullName evidence="7">WSC domain-containing protein</fullName>
    </recommendedName>
</protein>
<dbReference type="Pfam" id="PF01822">
    <property type="entry name" value="WSC"/>
    <property type="match status" value="1"/>
</dbReference>
<evidence type="ECO:0000313" key="8">
    <source>
        <dbReference type="EMBL" id="SPQ00829.1"/>
    </source>
</evidence>
<organism evidence="8 9">
    <name type="scientific">Candidatus Sulfobium mesophilum</name>
    <dbReference type="NCBI Taxonomy" id="2016548"/>
    <lineage>
        <taxon>Bacteria</taxon>
        <taxon>Pseudomonadati</taxon>
        <taxon>Nitrospirota</taxon>
        <taxon>Nitrospiria</taxon>
        <taxon>Nitrospirales</taxon>
        <taxon>Nitrospiraceae</taxon>
        <taxon>Candidatus Sulfobium</taxon>
    </lineage>
</organism>
<keyword evidence="6" id="KW-0325">Glycoprotein</keyword>
<dbReference type="EMBL" id="OUUY01000080">
    <property type="protein sequence ID" value="SPQ00829.1"/>
    <property type="molecule type" value="Genomic_DNA"/>
</dbReference>
<keyword evidence="3" id="KW-0732">Signal</keyword>
<evidence type="ECO:0000256" key="2">
    <source>
        <dbReference type="ARBA" id="ARBA00022692"/>
    </source>
</evidence>
<dbReference type="PANTHER" id="PTHR24269">
    <property type="entry name" value="KREMEN PROTEIN"/>
    <property type="match status" value="1"/>
</dbReference>
<dbReference type="SMART" id="SM00321">
    <property type="entry name" value="WSC"/>
    <property type="match status" value="1"/>
</dbReference>
<keyword evidence="4" id="KW-1133">Transmembrane helix</keyword>
<accession>A0A2U3QHK2</accession>
<dbReference type="InterPro" id="IPR051836">
    <property type="entry name" value="Kremen_rcpt"/>
</dbReference>
<keyword evidence="5" id="KW-0472">Membrane</keyword>
<sequence length="167" mass="18374">MRKSRFLSFAFQCFVIVLFGTVAAFADMIITTRDGKQYSVPVNARDVMKIEYTDTRPGGADERGLFEGWRKEGVRYHGCFRDQGGVGTAGRDLSGFAIEDRGMTNEKCVSICQGKGFRYAGTQAGSWCFCGNSFGRSGKADNCNMKCGGNRDDICGGDWANSVYEVR</sequence>
<proteinExistence type="predicted"/>
<evidence type="ECO:0000256" key="6">
    <source>
        <dbReference type="ARBA" id="ARBA00023180"/>
    </source>
</evidence>
<evidence type="ECO:0000256" key="4">
    <source>
        <dbReference type="ARBA" id="ARBA00022989"/>
    </source>
</evidence>
<feature type="domain" description="WSC" evidence="7">
    <location>
        <begin position="73"/>
        <end position="167"/>
    </location>
</feature>
<reference evidence="9" key="1">
    <citation type="submission" date="2018-03" db="EMBL/GenBank/DDBJ databases">
        <authorList>
            <person name="Zecchin S."/>
        </authorList>
    </citation>
    <scope>NUCLEOTIDE SEQUENCE [LARGE SCALE GENOMIC DNA]</scope>
</reference>
<evidence type="ECO:0000256" key="5">
    <source>
        <dbReference type="ARBA" id="ARBA00023136"/>
    </source>
</evidence>
<dbReference type="OrthoDB" id="9150143at2"/>
<evidence type="ECO:0000259" key="7">
    <source>
        <dbReference type="PROSITE" id="PS51212"/>
    </source>
</evidence>
<evidence type="ECO:0000313" key="9">
    <source>
        <dbReference type="Proteomes" id="UP000245125"/>
    </source>
</evidence>
<dbReference type="PROSITE" id="PS51212">
    <property type="entry name" value="WSC"/>
    <property type="match status" value="1"/>
</dbReference>
<dbReference type="PANTHER" id="PTHR24269:SF16">
    <property type="entry name" value="PROTEIN SLG1"/>
    <property type="match status" value="1"/>
</dbReference>
<keyword evidence="9" id="KW-1185">Reference proteome</keyword>
<dbReference type="InterPro" id="IPR002889">
    <property type="entry name" value="WSC_carb-bd"/>
</dbReference>
<gene>
    <name evidence="8" type="ORF">NBG4_340020</name>
</gene>
<evidence type="ECO:0000256" key="3">
    <source>
        <dbReference type="ARBA" id="ARBA00022729"/>
    </source>
</evidence>
<comment type="subcellular location">
    <subcellularLocation>
        <location evidence="1">Membrane</location>
        <topology evidence="1">Single-pass membrane protein</topology>
    </subcellularLocation>
</comment>
<evidence type="ECO:0000256" key="1">
    <source>
        <dbReference type="ARBA" id="ARBA00004167"/>
    </source>
</evidence>
<dbReference type="GO" id="GO:0005886">
    <property type="term" value="C:plasma membrane"/>
    <property type="evidence" value="ECO:0007669"/>
    <property type="project" value="TreeGrafter"/>
</dbReference>